<organism evidence="1">
    <name type="scientific">uncultured Eubacteriales bacterium</name>
    <dbReference type="NCBI Taxonomy" id="172733"/>
    <lineage>
        <taxon>Bacteria</taxon>
        <taxon>Bacillati</taxon>
        <taxon>Bacillota</taxon>
        <taxon>Clostridia</taxon>
        <taxon>Eubacteriales</taxon>
        <taxon>environmental samples</taxon>
    </lineage>
</organism>
<dbReference type="AlphaFoldDB" id="A0A212JM72"/>
<evidence type="ECO:0000313" key="1">
    <source>
        <dbReference type="EMBL" id="SBW00395.1"/>
    </source>
</evidence>
<accession>A0A212JM72</accession>
<sequence>MGNPHEKTGEVKTSGKTKIARNDCCDAFEQDESRLFSARECWYCKYGDFGILTEHPTQTGVCGLGKIKEEENR</sequence>
<gene>
    <name evidence="1" type="ORF">KL86CLO1_11336</name>
</gene>
<name>A0A212JM72_9FIRM</name>
<protein>
    <submittedName>
        <fullName evidence="1">Uncharacterized protein</fullName>
    </submittedName>
</protein>
<reference evidence="1" key="1">
    <citation type="submission" date="2016-04" db="EMBL/GenBank/DDBJ databases">
        <authorList>
            <person name="Evans L.H."/>
            <person name="Alamgir A."/>
            <person name="Owens N."/>
            <person name="Weber N.D."/>
            <person name="Virtaneva K."/>
            <person name="Barbian K."/>
            <person name="Babar A."/>
            <person name="Rosenke K."/>
        </authorList>
    </citation>
    <scope>NUCLEOTIDE SEQUENCE</scope>
    <source>
        <strain evidence="1">86</strain>
    </source>
</reference>
<dbReference type="EMBL" id="FLUN01000001">
    <property type="protein sequence ID" value="SBW00395.1"/>
    <property type="molecule type" value="Genomic_DNA"/>
</dbReference>
<proteinExistence type="predicted"/>